<dbReference type="Pfam" id="PF11716">
    <property type="entry name" value="MDMPI_N"/>
    <property type="match status" value="1"/>
</dbReference>
<comment type="caution">
    <text evidence="6">The sequence shown here is derived from an EMBL/GenBank/DDBJ whole genome shotgun (WGS) entry which is preliminary data.</text>
</comment>
<dbReference type="InterPro" id="IPR024344">
    <property type="entry name" value="MDMPI_metal-binding"/>
</dbReference>
<dbReference type="RefSeq" id="WP_380896297.1">
    <property type="nucleotide sequence ID" value="NZ_JBHUFU010000001.1"/>
</dbReference>
<evidence type="ECO:0000313" key="6">
    <source>
        <dbReference type="EMBL" id="MFD1828618.1"/>
    </source>
</evidence>
<accession>A0ABW4PFN1</accession>
<reference evidence="7" key="1">
    <citation type="journal article" date="2019" name="Int. J. Syst. Evol. Microbiol.">
        <title>The Global Catalogue of Microorganisms (GCM) 10K type strain sequencing project: providing services to taxonomists for standard genome sequencing and annotation.</title>
        <authorList>
            <consortium name="The Broad Institute Genomics Platform"/>
            <consortium name="The Broad Institute Genome Sequencing Center for Infectious Disease"/>
            <person name="Wu L."/>
            <person name="Ma J."/>
        </authorList>
    </citation>
    <scope>NUCLEOTIDE SEQUENCE [LARGE SCALE GENOMIC DNA]</scope>
    <source>
        <strain evidence="7">CGMCC 4.7455</strain>
    </source>
</reference>
<sequence length="412" mass="42892">MSGSGGGPGSPGGPAGDAGGGAPPLPSPRAAADGLPREPGTAGGDAGGRAAGYDHAALRSLLGVWAMAVCSAEETAAVEAHLPGCPECAEEAERLRAAVGLMRREETLDPGPGLRSRVVDACLRRRPADVPLPPWAAPYDAETARLDALLRDMGESEWNTPVPLRWATGERTLTLCGVLAHLGSVDGLVATVLGLPDPLGPGAPRTVGDRTETAIERCRLHGPPFVRNKWRTQSRNIVRAAALGAPGTAELTVDFTDFRRAVPDALTGRAFACWIHAEDIAAAVDYPYAPPAPEHLAPMVGLVARRLPTALANRRRAGTAAPPRRLTAAGSPGRTLHLEVEGRGGGDWYVPLDSPAALAGPEHAVARLALEDTEFCRLAAGHVSPEEAAAGREGDEEAVRDVLWALFSLSRL</sequence>
<dbReference type="Gene3D" id="1.10.10.1320">
    <property type="entry name" value="Anti-sigma factor, zinc-finger domain"/>
    <property type="match status" value="1"/>
</dbReference>
<feature type="region of interest" description="Disordered" evidence="3">
    <location>
        <begin position="1"/>
        <end position="48"/>
    </location>
</feature>
<evidence type="ECO:0000256" key="3">
    <source>
        <dbReference type="SAM" id="MobiDB-lite"/>
    </source>
</evidence>
<dbReference type="InterPro" id="IPR034660">
    <property type="entry name" value="DinB/YfiT-like"/>
</dbReference>
<dbReference type="Pfam" id="PF13490">
    <property type="entry name" value="zf-HC2"/>
    <property type="match status" value="1"/>
</dbReference>
<dbReference type="Proteomes" id="UP001597365">
    <property type="component" value="Unassembled WGS sequence"/>
</dbReference>
<keyword evidence="7" id="KW-1185">Reference proteome</keyword>
<evidence type="ECO:0000256" key="1">
    <source>
        <dbReference type="ARBA" id="ARBA00023015"/>
    </source>
</evidence>
<dbReference type="EMBL" id="JBHUFU010000001">
    <property type="protein sequence ID" value="MFD1828618.1"/>
    <property type="molecule type" value="Genomic_DNA"/>
</dbReference>
<feature type="domain" description="Putative zinc-finger" evidence="5">
    <location>
        <begin position="59"/>
        <end position="89"/>
    </location>
</feature>
<name>A0ABW4PFN1_9ACTN</name>
<organism evidence="6 7">
    <name type="scientific">Streptomyces desertarenae</name>
    <dbReference type="NCBI Taxonomy" id="2666184"/>
    <lineage>
        <taxon>Bacteria</taxon>
        <taxon>Bacillati</taxon>
        <taxon>Actinomycetota</taxon>
        <taxon>Actinomycetes</taxon>
        <taxon>Kitasatosporales</taxon>
        <taxon>Streptomycetaceae</taxon>
        <taxon>Streptomyces</taxon>
    </lineage>
</organism>
<feature type="compositionally biased region" description="Gly residues" evidence="3">
    <location>
        <begin position="1"/>
        <end position="22"/>
    </location>
</feature>
<keyword evidence="6" id="KW-0413">Isomerase</keyword>
<feature type="domain" description="Mycothiol-dependent maleylpyruvate isomerase metal-binding" evidence="4">
    <location>
        <begin position="140"/>
        <end position="281"/>
    </location>
</feature>
<protein>
    <submittedName>
        <fullName evidence="6">Maleylpyruvate isomerase N-terminal domain-containing protein</fullName>
    </submittedName>
</protein>
<proteinExistence type="predicted"/>
<evidence type="ECO:0000259" key="5">
    <source>
        <dbReference type="Pfam" id="PF13490"/>
    </source>
</evidence>
<keyword evidence="1" id="KW-0805">Transcription regulation</keyword>
<dbReference type="GO" id="GO:0016853">
    <property type="term" value="F:isomerase activity"/>
    <property type="evidence" value="ECO:0007669"/>
    <property type="project" value="UniProtKB-KW"/>
</dbReference>
<evidence type="ECO:0000256" key="2">
    <source>
        <dbReference type="ARBA" id="ARBA00023163"/>
    </source>
</evidence>
<gene>
    <name evidence="6" type="ORF">ACFSJS_02920</name>
</gene>
<keyword evidence="2" id="KW-0804">Transcription</keyword>
<evidence type="ECO:0000313" key="7">
    <source>
        <dbReference type="Proteomes" id="UP001597365"/>
    </source>
</evidence>
<dbReference type="InterPro" id="IPR041916">
    <property type="entry name" value="Anti_sigma_zinc_sf"/>
</dbReference>
<dbReference type="SUPFAM" id="SSF109854">
    <property type="entry name" value="DinB/YfiT-like putative metalloenzymes"/>
    <property type="match status" value="1"/>
</dbReference>
<evidence type="ECO:0000259" key="4">
    <source>
        <dbReference type="Pfam" id="PF11716"/>
    </source>
</evidence>
<dbReference type="InterPro" id="IPR027383">
    <property type="entry name" value="Znf_put"/>
</dbReference>